<sequence>MFSRMNLSNVIVCVIWLFILLSDIPYTLARNTVSDDLNLEQNHSWSILVVSIGATQRSQSLQSIVQELALRGHRIRLVYPGNTDALLNSTKSNNIELVPLPKQVTKNNIWKTQDGVESFPVSKQPRITKIPQFSESPVDHALRVLWHEKSVWKTLSYVPTRLLFPLRQWLFDILWKEIEKDKPDMIVADIGAFAAWDIADLFDIPLFLLYCGPLLPISSESALEDLFLPPPLSGNRRNVSVIQAGLFIFQKWLYEIYTSPALHKLNRLRWYRGLDSYGNIRDLFCRKHTYIFPTTFAFEIPRTLSSPFLLSGPIVSRCTENLPLSAIQLAQHYSEQIVLVDLEGAYLSKVTTLSLVNELHSLVIGFWWINGSYIQPDQFPDNFYSLQRKFTSCALSSALVRIVVVPCLSDVVQQVLYFGKPVLCVATGAVQRDVAARLVETHAGESIYTCKDTILDDLIIQLQDMFLHLESYEIAAMDMSRKIRASTCGFKCIYDTMESTFSGFIRRENDNCSSIFSSIVGQSLYYCAVTYVILYGIGRLCCFFWWRGGCGWVG</sequence>
<keyword evidence="1" id="KW-0732">Signal</keyword>
<gene>
    <name evidence="2" type="ORF">GAYE_SCF05G2552</name>
</gene>
<protein>
    <submittedName>
        <fullName evidence="2">Uncharacterized protein</fullName>
    </submittedName>
</protein>
<keyword evidence="3" id="KW-1185">Reference proteome</keyword>
<dbReference type="Gene3D" id="3.40.50.2000">
    <property type="entry name" value="Glycogen Phosphorylase B"/>
    <property type="match status" value="1"/>
</dbReference>
<feature type="signal peptide" evidence="1">
    <location>
        <begin position="1"/>
        <end position="29"/>
    </location>
</feature>
<dbReference type="EMBL" id="JANCYU010000025">
    <property type="protein sequence ID" value="KAK4524650.1"/>
    <property type="molecule type" value="Genomic_DNA"/>
</dbReference>
<dbReference type="SUPFAM" id="SSF53756">
    <property type="entry name" value="UDP-Glycosyltransferase/glycogen phosphorylase"/>
    <property type="match status" value="1"/>
</dbReference>
<reference evidence="2 3" key="1">
    <citation type="submission" date="2022-07" db="EMBL/GenBank/DDBJ databases">
        <title>Genome-wide signatures of adaptation to extreme environments.</title>
        <authorList>
            <person name="Cho C.H."/>
            <person name="Yoon H.S."/>
        </authorList>
    </citation>
    <scope>NUCLEOTIDE SEQUENCE [LARGE SCALE GENOMIC DNA]</scope>
    <source>
        <strain evidence="2 3">108.79 E11</strain>
    </source>
</reference>
<dbReference type="AlphaFoldDB" id="A0AAV9IB51"/>
<comment type="caution">
    <text evidence="2">The sequence shown here is derived from an EMBL/GenBank/DDBJ whole genome shotgun (WGS) entry which is preliminary data.</text>
</comment>
<evidence type="ECO:0000256" key="1">
    <source>
        <dbReference type="SAM" id="SignalP"/>
    </source>
</evidence>
<accession>A0AAV9IB51</accession>
<evidence type="ECO:0000313" key="2">
    <source>
        <dbReference type="EMBL" id="KAK4524650.1"/>
    </source>
</evidence>
<evidence type="ECO:0000313" key="3">
    <source>
        <dbReference type="Proteomes" id="UP001300502"/>
    </source>
</evidence>
<organism evidence="2 3">
    <name type="scientific">Galdieria yellowstonensis</name>
    <dbReference type="NCBI Taxonomy" id="3028027"/>
    <lineage>
        <taxon>Eukaryota</taxon>
        <taxon>Rhodophyta</taxon>
        <taxon>Bangiophyceae</taxon>
        <taxon>Galdieriales</taxon>
        <taxon>Galdieriaceae</taxon>
        <taxon>Galdieria</taxon>
    </lineage>
</organism>
<proteinExistence type="predicted"/>
<dbReference type="Proteomes" id="UP001300502">
    <property type="component" value="Unassembled WGS sequence"/>
</dbReference>
<feature type="chain" id="PRO_5043608835" evidence="1">
    <location>
        <begin position="30"/>
        <end position="554"/>
    </location>
</feature>
<name>A0AAV9IB51_9RHOD</name>